<evidence type="ECO:0000313" key="3">
    <source>
        <dbReference type="Proteomes" id="UP000540423"/>
    </source>
</evidence>
<protein>
    <submittedName>
        <fullName evidence="2">Putative hydrolase of the HAD superfamily</fullName>
    </submittedName>
</protein>
<name>A0A7X0HL18_9ACTN</name>
<dbReference type="RefSeq" id="WP_185036182.1">
    <property type="nucleotide sequence ID" value="NZ_BNBN01000020.1"/>
</dbReference>
<evidence type="ECO:0000313" key="2">
    <source>
        <dbReference type="EMBL" id="MBB6439644.1"/>
    </source>
</evidence>
<dbReference type="Gene3D" id="1.10.150.520">
    <property type="match status" value="1"/>
</dbReference>
<comment type="caution">
    <text evidence="2">The sequence shown here is derived from an EMBL/GenBank/DDBJ whole genome shotgun (WGS) entry which is preliminary data.</text>
</comment>
<dbReference type="SUPFAM" id="SSF56784">
    <property type="entry name" value="HAD-like"/>
    <property type="match status" value="1"/>
</dbReference>
<evidence type="ECO:0000256" key="1">
    <source>
        <dbReference type="SAM" id="MobiDB-lite"/>
    </source>
</evidence>
<feature type="compositionally biased region" description="Basic residues" evidence="1">
    <location>
        <begin position="152"/>
        <end position="161"/>
    </location>
</feature>
<accession>A0A7X0HL18</accession>
<keyword evidence="3" id="KW-1185">Reference proteome</keyword>
<dbReference type="InterPro" id="IPR041492">
    <property type="entry name" value="HAD_2"/>
</dbReference>
<dbReference type="Gene3D" id="3.40.50.1000">
    <property type="entry name" value="HAD superfamily/HAD-like"/>
    <property type="match status" value="1"/>
</dbReference>
<dbReference type="InterPro" id="IPR036412">
    <property type="entry name" value="HAD-like_sf"/>
</dbReference>
<dbReference type="GO" id="GO:0016787">
    <property type="term" value="F:hydrolase activity"/>
    <property type="evidence" value="ECO:0007669"/>
    <property type="project" value="UniProtKB-KW"/>
</dbReference>
<feature type="region of interest" description="Disordered" evidence="1">
    <location>
        <begin position="127"/>
        <end position="175"/>
    </location>
</feature>
<reference evidence="2 3" key="1">
    <citation type="submission" date="2020-08" db="EMBL/GenBank/DDBJ databases">
        <title>Genomic Encyclopedia of Type Strains, Phase IV (KMG-IV): sequencing the most valuable type-strain genomes for metagenomic binning, comparative biology and taxonomic classification.</title>
        <authorList>
            <person name="Goeker M."/>
        </authorList>
    </citation>
    <scope>NUCLEOTIDE SEQUENCE [LARGE SCALE GENOMIC DNA]</scope>
    <source>
        <strain evidence="2 3">DSM 40141</strain>
    </source>
</reference>
<proteinExistence type="predicted"/>
<gene>
    <name evidence="2" type="ORF">HNQ79_006156</name>
</gene>
<dbReference type="AlphaFoldDB" id="A0A7X0HL18"/>
<organism evidence="2 3">
    <name type="scientific">Streptomyces candidus</name>
    <dbReference type="NCBI Taxonomy" id="67283"/>
    <lineage>
        <taxon>Bacteria</taxon>
        <taxon>Bacillati</taxon>
        <taxon>Actinomycetota</taxon>
        <taxon>Actinomycetes</taxon>
        <taxon>Kitasatosporales</taxon>
        <taxon>Streptomycetaceae</taxon>
        <taxon>Streptomyces</taxon>
    </lineage>
</organism>
<keyword evidence="2" id="KW-0378">Hydrolase</keyword>
<dbReference type="Pfam" id="PF13419">
    <property type="entry name" value="HAD_2"/>
    <property type="match status" value="1"/>
</dbReference>
<dbReference type="EMBL" id="JACHEM010000025">
    <property type="protein sequence ID" value="MBB6439644.1"/>
    <property type="molecule type" value="Genomic_DNA"/>
</dbReference>
<feature type="compositionally biased region" description="Low complexity" evidence="1">
    <location>
        <begin position="163"/>
        <end position="173"/>
    </location>
</feature>
<dbReference type="InterPro" id="IPR023214">
    <property type="entry name" value="HAD_sf"/>
</dbReference>
<feature type="compositionally biased region" description="Basic and acidic residues" evidence="1">
    <location>
        <begin position="127"/>
        <end position="146"/>
    </location>
</feature>
<sequence>MLALFDLDNTLIDRRAGLENWARDFAWSRVLPEGSESGICEQLRERAYPADFVHLREALGLSDDPGDLSREYVDGVARSVRCFPGVRQGLEAPCSAGWTLGIATHGAGDIQRAKLTATGLASHERDGLLADRPDPARPEARGRVRADAGGARRGHGRHCHRLPTTPGTRTRTTMSSIRCPALSRAHRDAVDPL</sequence>
<dbReference type="Proteomes" id="UP000540423">
    <property type="component" value="Unassembled WGS sequence"/>
</dbReference>